<feature type="region of interest" description="Disordered" evidence="14">
    <location>
        <begin position="2753"/>
        <end position="2776"/>
    </location>
</feature>
<feature type="region of interest" description="Disordered" evidence="14">
    <location>
        <begin position="3326"/>
        <end position="3453"/>
    </location>
</feature>
<feature type="compositionally biased region" description="Basic and acidic residues" evidence="14">
    <location>
        <begin position="3265"/>
        <end position="3284"/>
    </location>
</feature>
<feature type="compositionally biased region" description="Low complexity" evidence="14">
    <location>
        <begin position="560"/>
        <end position="572"/>
    </location>
</feature>
<gene>
    <name evidence="18" type="ORF">DUI87_23472</name>
</gene>
<evidence type="ECO:0000256" key="3">
    <source>
        <dbReference type="ARBA" id="ARBA00011881"/>
    </source>
</evidence>
<feature type="compositionally biased region" description="Basic and acidic residues" evidence="14">
    <location>
        <begin position="3225"/>
        <end position="3237"/>
    </location>
</feature>
<dbReference type="FunFam" id="2.120.10.30:FF:000189">
    <property type="entry name" value="Acylaminoacyl-peptide hydrolase"/>
    <property type="match status" value="1"/>
</dbReference>
<dbReference type="EC" id="3.4.19.1" evidence="4"/>
<sequence>MRGRGQPGPAAEGPRRTLQVDVRSQGSGKSPSVSPDRGSTPTSPYSVPQIAPLPSSTLCPICKTTELTSSPGQPNFNACTQCHSKVCNQCGFNPNPHLTQLLCNPLALSKLREQIGQPLKLETSVEGRDLTRCISCLVPKDIYGLYLLLNNVPILRPVQNGHLWVKEWLCLNCQMQRALGMDMTTAPRSKSQQQLHSPSPSPSQSPAKHPQPPAADKTPPAPRPLPQEQPKPQPTTPQREPHGQGQPKPQEAARSSPQHQARSSPQHQARSSPQHQARSSPQHQQAKPSPSEQRKTPGDAGAKAAAPAPGAGAPEQPQEGLTGKLFGFGASLLTQASTLMSVQPEAPAPSQPSPGKVPPKIVFSDASKEAGPKAPGAQGRAGAAPAAKPGKPEQGVKPKEVPKARVSCPLCKAEINVGSGEPPNYNTCTTCRQQVCNMCGFNPTPHLVEKNEWLCLNCQTQRLLEGSLGDPAPMPLPTPKPPSTGSPRHQPPAAGQQHRVPTPAPVPTEPVAPPEQQPSPARSLRAAEQSRTPSPAPAEKKPQPPAEKKPPVLAEEKPLPKAAAEPSKAPESVAPKGKSVTPKPEVESKESKALPEARPKEQEDGSKPYHPELSRSPQSLSDTGYSSDGISSSQSEITGLVQQEEEKLSSTGLAGQSPPSPSELTKLESSMRPLLEGRGAPTESPERSKSRKEPQEDQRQQQRPRYLSITPEAFDSDEELEDILEEDEEWENQRERRESAESSDEFGSKLRHDYVEDSSEGGFSPVPPRTKGQEADVTDEEFMRRQILEMSAEEDNLEEEAEGYGRTKYSIPKAGQKTETEKGKEPASAKRRLPHGASSMYTEESKEVEAVEGDDLSTAQGGLRRFKTIELNSTTGYGREMEIGQEPDTSVDREPELEMESLTGSPEERSRGEYSSTLPATTPSYTSGTSPTSISSLEEDSDSSPSRRQRLEEVKQQRKARHRSHGPLLPTIEDSSEEEEMREEEELLREQEKMREVEQQRIRSTARKTKRDKEELRAQRRRERSKTPPSNLSPIEDASPTEELRQAAEMEELHRSSCSEYSPSIDSEAESFDAVASKLYKSGSEYNLPTFMSLYSPTEKVESGASQPISKPLKSAEEAYEEMMRKAEMMQKQQVQQAQPASFYSSTYQQVGYHSTEGQNGFDYQYGEEYRYDGSLTRPSQPDYPSALPKAGAVYEEILQTSQSISRMHESSSFDLVLKQGEKVKGQEEAYPEKRFLNAESAYADLLKQNGGPLTPGTSPTQLSAPVSFASSNSSTGKTIPDVRVTQHFAKEGQDPAKLQSAPAAPSLVSKATTTPYAYSKGTSTVTTAAGSPGSALQSYSSPSPEAPSIAERSYTPSKSTVSYGSQTEDTTRTRTAEISVQTAREKVPAASDSKPTLPKTYTFFKSSSPPLSPTSPTQSPTRTTKATAEFSTQTQSPVLSYESSSAAAASLDTSSPMVAQGTQTPHQTGTPRLTRQASSQDSPFMVITLAADAASQTKPVGSGALTSPTSSPTRPSRQLLAHGYTQTREPEELTGAYIRAQPVKDHAQKAPAVTSAADGITGLYSWGALPAENISLCRISSIPGTSRVEPGPKVPSSNAVDLRTALKSAPIIITDQGMDLTSLATEARKYCLTLDHIPSRQSTAIQPLIINLNAQEQPHAIIAAASTAGLAIASPVILSQSKQPVVYGDPFQSRVDFGQGTGSPVCLAQAKQVEQGVQTATVRASAVASGKPEPPAAPQTKFARYGMPGQMVKKDVLLTQTSGAQHASGLPQSFLPEPGSEVYRAVPVELKSQSPLLALGGKKSQVMMVQMEEAATGPVTKVLKEEVPANVLDLTGVKPESQVACCDMVYKFPFGGSCTGAFNPTSKMPEKKTGEAAVMPGRKAGGPTYGSRDQELPETFPYREQPAPAPALYEEQKFYPASAFGRLYSSMSDTNLSEIGMSYYHTKGDQPFPAPAGDAAVDLSTMKHSYSVGFAEGGYLGQGLQYGSFSDLRQPGELLSHPFPMRRYSSASNIYSDYRFSHRGDLASFQESSLAHYSATTAREISRMCAALNSMDQYGGRHANGPEVLPYGPSTGQGGTGGLAAQQHGSVPPKPSGMYNPTYPEGRQGFSSLAQYNVPGVRLGTIRQMLPSTATVRAADGMIYSTINTPIASTLPITTQPASVLRPMLRGLYRPYGPGTQGLYRFPAPSRPAAPAASMMETPVYLGKPVTSTAPAAVGAAPAPKAPAAPATPASGLQRAEPPPAAPCAEAPAPPAAPKESGPVATAPKPPLDGAQREEREREEERQRKQQEHVLQLERERVELEKLRQLRLQEELERERAELQRHREKEQLLVQRELQELQCIKQQVLQQQQEERHAQLALQREQLAQQRLQLEHIHQLQHQLQQQLEEQKRQKTIFPAPMEPTARPPEGPAEAPRVLPHNGQAWPPPGQTPPEGPAGPRYPVPQRPLSSSASDMSLQVEESWEPGRGIKKRNSMPRLRDAYEKETFAARKMADSSVQTDEEDGEERYMLSRRRRTRRSADCSVQTDEEDSGEWEQPVRRRRSRASRHAEASAEGKTDGATRTASVGIQTISDCSVQTEPDQLLRVSPSIHITTHDPRVEIVKYISAPEKTQRGESLACQTEPEPAPQPGVVVPQLTVPTTIPPYSTNLQIVSTGPLDPHAVRQQTLGKFEKKKPDPLEIGYQSHLPAESLSQLVTRQPPRSPQVLYSPVSPLSPHRLLESSFATSERLNKAHVPPQKHFTTDLAQRQQTLPRPIKTMQRSLSDPKPISPTSEEAGKDRFSLYQHPLLPSSQVGGLQSSSLARKVKRTLPSPPPEEPHVPLASPAASQLYLSSLAPKATAPVTKASLLKELDRDLRLVEHEATKLRKKQAELDEEEKEIDAKLKYLELGITQRKESLLKDRVGGRDHPYLRYPGDRRDYLSDSELHSLRLAAYDSTGLRPAGQYPPDYYTAAAAAAASYGAYPTSQDGLPAAPLPTFTSPGGFSAPGTAYSELGTPAQPGFQPQNPYQAPSAFAGAATVPAAQPALYQSPADVAGGHQKPRQTSLADLEQKIPTNYEVIGAATSSSTVPDVTFSTAPASGGYEQYKAPETRPAERTSTAPGPSASYSSESLYTSLEQNIPRNYVMIEDISELTKESPAVDGQKAEPVGTSVDSRHSREKSDLGDTEGSSRPCCYSKAEEESEEDIYDHHGPDHRGKNSYYRGTESNGRVSGSSTSSSYYYGDSEYRHSSRMDKHSSGTPLPKHSSKNLAPAVISSKRSKHRKQGMEQKISKFSPIEEAKDVESDLASYSTTTSIGSSNVASRAKKLQDEITYGLKKNVYEQQKYYGVSSRDLVDEEERVYSSSSRTRSSGYGVEKSSSREMSGRSKSYERESMERSQKVSSKPSTLSMSQSRGRAPMRSQPSEEESPVSPVGKSMGGSRTVGGPGPQSAGDPCSQFCSSHSLPDVQKHIKDVPRSHSYKHEEGYGMDDAHCVVSDSEAYHLGQEETDWFDKPREARAERVRHYGGHSSSQKRPPVKHTYHDYDEPPDEDPWQHDDYPQHREHRHHREYDRHAGSSRHASDEPPRRSSKQHPRESGRHEPRGHGSSAGPKKAQQPESRTPYGPSSTDYAPSSRPAAHHHGTETPKAQKPSQPHGGFVCPPADSKAGPRVAGPRGPTGMATGQPGGEGESVFSKILPGGAAEQAGKLTEGVWGVSGDLSRCSGKTYEEANEFSTRRQTLSITVQPSVEELSELYRELSQQPGLSTACLGPDLTTQYGGKYCSLYTEWSQRDLARSENIKFCRQYLIFHDGASIVYSGPAGTCSEIKDVLLSQESPSGMLKAVLRKVPGREKEKEKQFLEVWDQNQKVKSIDLTALDKHGSVYDDDQFGCLAWSHSETHLLYVAEKKRPKAESFFQSKVSELGTSDEDVGHPKKEDAPIKGEQFVYHEDWGETLSTRSVPVLCVLDIEGNSISVLEGIPEHLSPGQAFWSPEDTGVVFVGWWHDPFRLGLRHCTNRRSALFYVNLTGGRCELLSEDTRAVWSPRLSPDGCRIVYLENNVLGPHQQCSQLRMYDWYTKHTSTVLEAVPRQAWGAFPGIYCGTLPGMCWAADSRRILLDTAQRSQQDVFVVDTATGTTTSLTADSPKGSWSVLTIDRDLLVARFSTPSCPPVLKVAVLPAAGHEAETQWICLQDARPVPDISWSIRTLQPPPEQEHLQHRGLDFDAILMRPSEGPTAQKPPLVVMPHGGPHSVFTAGWMLYPAALCRVGFAVLLVNYRGSLGFGQDSVASLPGNVGTQDVHDVQFCVERVLQEETLDASRVALVGGSHGGFLACHLIGQFPDTYHACVVRNPVVNIASMVTTTDIPDWCLTETGLPYTPDALPDSAQWTEMLNKSPIRYVDRVRAPVLLMLGEDDRRVPPKQGLEYYRALKARGVPTRLLWYPGNNHALAGIEAEADGFMNMALWLLKHLKC</sequence>
<keyword evidence="9" id="KW-0862">Zinc</keyword>
<feature type="compositionally biased region" description="Polar residues" evidence="14">
    <location>
        <begin position="3380"/>
        <end position="3394"/>
    </location>
</feature>
<evidence type="ECO:0000256" key="12">
    <source>
        <dbReference type="ARBA" id="ARBA00034101"/>
    </source>
</evidence>
<feature type="domain" description="Zinc finger piccolo-type" evidence="16">
    <location>
        <begin position="407"/>
        <end position="464"/>
    </location>
</feature>
<reference evidence="18 19" key="1">
    <citation type="submission" date="2018-07" db="EMBL/GenBank/DDBJ databases">
        <title>A high quality draft genome assembly of the barn swallow (H. rustica rustica).</title>
        <authorList>
            <person name="Formenti G."/>
            <person name="Chiara M."/>
            <person name="Poveda L."/>
            <person name="Francoijs K.-J."/>
            <person name="Bonisoli-Alquati A."/>
            <person name="Canova L."/>
            <person name="Gianfranceschi L."/>
            <person name="Horner D.S."/>
            <person name="Saino N."/>
        </authorList>
    </citation>
    <scope>NUCLEOTIDE SEQUENCE [LARGE SCALE GENOMIC DNA]</scope>
    <source>
        <strain evidence="18">Chelidonia</strain>
        <tissue evidence="18">Blood</tissue>
    </source>
</reference>
<feature type="compositionally biased region" description="Low complexity" evidence="14">
    <location>
        <begin position="372"/>
        <end position="389"/>
    </location>
</feature>
<keyword evidence="19" id="KW-1185">Reference proteome</keyword>
<feature type="compositionally biased region" description="Polar residues" evidence="14">
    <location>
        <begin position="253"/>
        <end position="291"/>
    </location>
</feature>
<dbReference type="GO" id="GO:0008270">
    <property type="term" value="F:zinc ion binding"/>
    <property type="evidence" value="ECO:0007669"/>
    <property type="project" value="UniProtKB-KW"/>
</dbReference>
<feature type="compositionally biased region" description="Low complexity" evidence="14">
    <location>
        <begin position="298"/>
        <end position="314"/>
    </location>
</feature>
<feature type="compositionally biased region" description="Pro residues" evidence="14">
    <location>
        <begin position="2427"/>
        <end position="2447"/>
    </location>
</feature>
<evidence type="ECO:0000256" key="4">
    <source>
        <dbReference type="ARBA" id="ARBA00012917"/>
    </source>
</evidence>
<feature type="compositionally biased region" description="Acidic residues" evidence="14">
    <location>
        <begin position="974"/>
        <end position="987"/>
    </location>
</feature>
<feature type="compositionally biased region" description="Acidic residues" evidence="14">
    <location>
        <begin position="714"/>
        <end position="730"/>
    </location>
</feature>
<organism evidence="18 19">
    <name type="scientific">Hirundo rustica rustica</name>
    <dbReference type="NCBI Taxonomy" id="333673"/>
    <lineage>
        <taxon>Eukaryota</taxon>
        <taxon>Metazoa</taxon>
        <taxon>Chordata</taxon>
        <taxon>Craniata</taxon>
        <taxon>Vertebrata</taxon>
        <taxon>Euteleostomi</taxon>
        <taxon>Archelosauria</taxon>
        <taxon>Archosauria</taxon>
        <taxon>Dinosauria</taxon>
        <taxon>Saurischia</taxon>
        <taxon>Theropoda</taxon>
        <taxon>Coelurosauria</taxon>
        <taxon>Aves</taxon>
        <taxon>Neognathae</taxon>
        <taxon>Neoaves</taxon>
        <taxon>Telluraves</taxon>
        <taxon>Australaves</taxon>
        <taxon>Passeriformes</taxon>
        <taxon>Sylvioidea</taxon>
        <taxon>Hirundinidae</taxon>
        <taxon>Hirundo</taxon>
    </lineage>
</organism>
<feature type="compositionally biased region" description="Low complexity" evidence="14">
    <location>
        <begin position="3207"/>
        <end position="3224"/>
    </location>
</feature>
<dbReference type="SUPFAM" id="SSF53474">
    <property type="entry name" value="alpha/beta-Hydrolases"/>
    <property type="match status" value="1"/>
</dbReference>
<feature type="compositionally biased region" description="Low complexity" evidence="14">
    <location>
        <begin position="1407"/>
        <end position="1425"/>
    </location>
</feature>
<feature type="compositionally biased region" description="Low complexity" evidence="14">
    <location>
        <begin position="1339"/>
        <end position="1354"/>
    </location>
</feature>
<feature type="region of interest" description="Disordered" evidence="14">
    <location>
        <begin position="3074"/>
        <end position="3112"/>
    </location>
</feature>
<feature type="compositionally biased region" description="Low complexity" evidence="14">
    <location>
        <begin position="919"/>
        <end position="936"/>
    </location>
</feature>
<feature type="region of interest" description="Disordered" evidence="14">
    <location>
        <begin position="340"/>
        <end position="401"/>
    </location>
</feature>
<feature type="compositionally biased region" description="Polar residues" evidence="14">
    <location>
        <begin position="22"/>
        <end position="46"/>
    </location>
</feature>
<dbReference type="GO" id="GO:0098982">
    <property type="term" value="C:GABA-ergic synapse"/>
    <property type="evidence" value="ECO:0007669"/>
    <property type="project" value="TreeGrafter"/>
</dbReference>
<dbReference type="Gene3D" id="3.40.50.1820">
    <property type="entry name" value="alpha/beta hydrolase"/>
    <property type="match status" value="1"/>
</dbReference>
<dbReference type="SUPFAM" id="SSF82171">
    <property type="entry name" value="DPP6 N-terminal domain-like"/>
    <property type="match status" value="1"/>
</dbReference>
<comment type="subcellular location">
    <subcellularLocation>
        <location evidence="12">Presynaptic active zone</location>
    </subcellularLocation>
</comment>
<evidence type="ECO:0000256" key="11">
    <source>
        <dbReference type="ARBA" id="ARBA00023273"/>
    </source>
</evidence>
<feature type="compositionally biased region" description="Basic and acidic residues" evidence="14">
    <location>
        <begin position="1042"/>
        <end position="1057"/>
    </location>
</feature>
<feature type="compositionally biased region" description="Basic and acidic residues" evidence="14">
    <location>
        <begin position="3154"/>
        <end position="3164"/>
    </location>
</feature>
<feature type="compositionally biased region" description="Pro residues" evidence="14">
    <location>
        <begin position="502"/>
        <end position="517"/>
    </location>
</feature>
<evidence type="ECO:0000256" key="9">
    <source>
        <dbReference type="ARBA" id="ARBA00022833"/>
    </source>
</evidence>
<feature type="region of interest" description="Disordered" evidence="14">
    <location>
        <begin position="183"/>
        <end position="326"/>
    </location>
</feature>
<dbReference type="GO" id="GO:0030424">
    <property type="term" value="C:axon"/>
    <property type="evidence" value="ECO:0007669"/>
    <property type="project" value="TreeGrafter"/>
</dbReference>
<dbReference type="Gene3D" id="2.120.10.30">
    <property type="entry name" value="TolB, C-terminal domain"/>
    <property type="match status" value="1"/>
</dbReference>
<dbReference type="GO" id="GO:0098882">
    <property type="term" value="F:structural constituent of presynaptic active zone"/>
    <property type="evidence" value="ECO:0007669"/>
    <property type="project" value="TreeGrafter"/>
</dbReference>
<evidence type="ECO:0000256" key="1">
    <source>
        <dbReference type="ARBA" id="ARBA00000721"/>
    </source>
</evidence>
<comment type="similarity">
    <text evidence="2">Belongs to the peptidase S9C family.</text>
</comment>
<dbReference type="OrthoDB" id="10059918at2759"/>
<protein>
    <recommendedName>
        <fullName evidence="5">Acylamino-acid-releasing enzyme</fullName>
        <ecNumber evidence="4">3.4.19.1</ecNumber>
    </recommendedName>
</protein>
<dbReference type="InterPro" id="IPR011011">
    <property type="entry name" value="Znf_FYVE_PHD"/>
</dbReference>
<feature type="region of interest" description="Disordered" evidence="14">
    <location>
        <begin position="3136"/>
        <end position="3302"/>
    </location>
</feature>
<evidence type="ECO:0000256" key="2">
    <source>
        <dbReference type="ARBA" id="ARBA00010040"/>
    </source>
</evidence>
<evidence type="ECO:0000256" key="5">
    <source>
        <dbReference type="ARBA" id="ARBA00018421"/>
    </source>
</evidence>
<keyword evidence="11" id="KW-0966">Cell projection</keyword>
<feature type="compositionally biased region" description="Basic and acidic residues" evidence="14">
    <location>
        <begin position="538"/>
        <end position="559"/>
    </location>
</feature>
<name>A0A3M0JGA2_HIRRU</name>
<evidence type="ECO:0000256" key="10">
    <source>
        <dbReference type="ARBA" id="ARBA00023018"/>
    </source>
</evidence>
<feature type="region of interest" description="Disordered" evidence="14">
    <location>
        <begin position="1"/>
        <end position="49"/>
    </location>
</feature>
<dbReference type="InterPro" id="IPR013083">
    <property type="entry name" value="Znf_RING/FYVE/PHD"/>
</dbReference>
<feature type="domain" description="Acylamino-acid-releasing enzyme N-terminal" evidence="17">
    <location>
        <begin position="3759"/>
        <end position="4175"/>
    </location>
</feature>
<accession>A0A3M0JGA2</accession>
<feature type="compositionally biased region" description="Basic and acidic residues" evidence="14">
    <location>
        <begin position="390"/>
        <end position="401"/>
    </location>
</feature>
<feature type="region of interest" description="Disordered" evidence="14">
    <location>
        <begin position="466"/>
        <end position="1069"/>
    </location>
</feature>
<dbReference type="InterPro" id="IPR052098">
    <property type="entry name" value="Presynaptic_Scaffold_Bsn/Pclo"/>
</dbReference>
<feature type="compositionally biased region" description="Basic and acidic residues" evidence="14">
    <location>
        <begin position="3532"/>
        <end position="3541"/>
    </location>
</feature>
<feature type="compositionally biased region" description="Polar residues" evidence="14">
    <location>
        <begin position="3288"/>
        <end position="3302"/>
    </location>
</feature>
<dbReference type="PANTHER" id="PTHR14113">
    <property type="entry name" value="PICCOLO/BASSOON"/>
    <property type="match status" value="1"/>
</dbReference>
<feature type="compositionally biased region" description="Low complexity" evidence="14">
    <location>
        <begin position="1461"/>
        <end position="1472"/>
    </location>
</feature>
<feature type="compositionally biased region" description="Polar residues" evidence="14">
    <location>
        <begin position="1426"/>
        <end position="1443"/>
    </location>
</feature>
<evidence type="ECO:0000259" key="15">
    <source>
        <dbReference type="Pfam" id="PF00326"/>
    </source>
</evidence>
<dbReference type="FunFam" id="3.40.50.1820:FF:000043">
    <property type="entry name" value="acylamino-acid-releasing enzyme"/>
    <property type="match status" value="1"/>
</dbReference>
<feature type="compositionally biased region" description="Basic and acidic residues" evidence="14">
    <location>
        <begin position="2276"/>
        <end position="2294"/>
    </location>
</feature>
<keyword evidence="6" id="KW-0479">Metal-binding</keyword>
<dbReference type="GO" id="GO:0035418">
    <property type="term" value="P:protein localization to synapse"/>
    <property type="evidence" value="ECO:0007669"/>
    <property type="project" value="TreeGrafter"/>
</dbReference>
<feature type="compositionally biased region" description="Basic and acidic residues" evidence="14">
    <location>
        <begin position="3188"/>
        <end position="3197"/>
    </location>
</feature>
<feature type="compositionally biased region" description="Polar residues" evidence="14">
    <location>
        <begin position="2449"/>
        <end position="2458"/>
    </location>
</feature>
<dbReference type="InterPro" id="IPR011042">
    <property type="entry name" value="6-blade_b-propeller_TolB-like"/>
</dbReference>
<proteinExistence type="inferred from homology"/>
<comment type="subunit">
    <text evidence="3">Homotetramer.</text>
</comment>
<feature type="compositionally biased region" description="Basic and acidic residues" evidence="14">
    <location>
        <begin position="2479"/>
        <end position="2495"/>
    </location>
</feature>
<dbReference type="Pfam" id="PF19283">
    <property type="entry name" value="APEH_N"/>
    <property type="match status" value="1"/>
</dbReference>
<evidence type="ECO:0000313" key="19">
    <source>
        <dbReference type="Proteomes" id="UP000269221"/>
    </source>
</evidence>
<feature type="region of interest" description="Disordered" evidence="14">
    <location>
        <begin position="2401"/>
        <end position="2566"/>
    </location>
</feature>
<evidence type="ECO:0000256" key="6">
    <source>
        <dbReference type="ARBA" id="ARBA00022723"/>
    </source>
</evidence>
<dbReference type="GO" id="GO:1904071">
    <property type="term" value="P:presynaptic active zone assembly"/>
    <property type="evidence" value="ECO:0007669"/>
    <property type="project" value="TreeGrafter"/>
</dbReference>
<feature type="compositionally biased region" description="Low complexity" evidence="14">
    <location>
        <begin position="1507"/>
        <end position="1518"/>
    </location>
</feature>
<dbReference type="Pfam" id="PF00326">
    <property type="entry name" value="Peptidase_S9"/>
    <property type="match status" value="1"/>
</dbReference>
<feature type="compositionally biased region" description="Polar residues" evidence="14">
    <location>
        <begin position="1355"/>
        <end position="1369"/>
    </location>
</feature>
<evidence type="ECO:0000256" key="8">
    <source>
        <dbReference type="ARBA" id="ARBA00022771"/>
    </source>
</evidence>
<feature type="region of interest" description="Disordered" evidence="14">
    <location>
        <begin position="1323"/>
        <end position="1481"/>
    </location>
</feature>
<comment type="caution">
    <text evidence="18">The sequence shown here is derived from an EMBL/GenBank/DDBJ whole genome shotgun (WGS) entry which is preliminary data.</text>
</comment>
<comment type="catalytic activity">
    <reaction evidence="1">
        <text>Cleavage of an N-acetyl or N-formyl amino acid from the N-terminus of a polypeptide.</text>
        <dbReference type="EC" id="3.4.19.1"/>
    </reaction>
</comment>
<feature type="compositionally biased region" description="Polar residues" evidence="14">
    <location>
        <begin position="3595"/>
        <end position="3610"/>
    </location>
</feature>
<dbReference type="GO" id="GO:0048788">
    <property type="term" value="C:cytoskeleton of presynaptic active zone"/>
    <property type="evidence" value="ECO:0007669"/>
    <property type="project" value="TreeGrafter"/>
</dbReference>
<feature type="compositionally biased region" description="Basic and acidic residues" evidence="14">
    <location>
        <begin position="3548"/>
        <end position="3583"/>
    </location>
</feature>
<feature type="compositionally biased region" description="Polar residues" evidence="14">
    <location>
        <begin position="1323"/>
        <end position="1338"/>
    </location>
</feature>
<feature type="coiled-coil region" evidence="13">
    <location>
        <begin position="2850"/>
        <end position="2887"/>
    </location>
</feature>
<feature type="compositionally biased region" description="Basic and acidic residues" evidence="14">
    <location>
        <begin position="3358"/>
        <end position="3379"/>
    </location>
</feature>
<dbReference type="SUPFAM" id="SSF57903">
    <property type="entry name" value="FYVE/PHD zinc finger"/>
    <property type="match status" value="1"/>
</dbReference>
<feature type="compositionally biased region" description="Pro residues" evidence="14">
    <location>
        <begin position="472"/>
        <end position="484"/>
    </location>
</feature>
<feature type="compositionally biased region" description="Basic and acidic residues" evidence="14">
    <location>
        <begin position="988"/>
        <end position="1001"/>
    </location>
</feature>
<feature type="domain" description="Peptidase S9 prolyl oligopeptidase catalytic" evidence="15">
    <location>
        <begin position="4241"/>
        <end position="4448"/>
    </location>
</feature>
<keyword evidence="8" id="KW-0863">Zinc-finger</keyword>
<evidence type="ECO:0000256" key="14">
    <source>
        <dbReference type="SAM" id="MobiDB-lite"/>
    </source>
</evidence>
<feature type="region of interest" description="Disordered" evidence="14">
    <location>
        <begin position="1496"/>
        <end position="1518"/>
    </location>
</feature>
<feature type="compositionally biased region" description="Basic and acidic residues" evidence="14">
    <location>
        <begin position="584"/>
        <end position="613"/>
    </location>
</feature>
<evidence type="ECO:0000256" key="7">
    <source>
        <dbReference type="ARBA" id="ARBA00022737"/>
    </source>
</evidence>
<dbReference type="Pfam" id="PF05715">
    <property type="entry name" value="zf-piccolo"/>
    <property type="match status" value="2"/>
</dbReference>
<feature type="compositionally biased region" description="Low complexity" evidence="14">
    <location>
        <begin position="2219"/>
        <end position="2237"/>
    </location>
</feature>
<feature type="compositionally biased region" description="Pro residues" evidence="14">
    <location>
        <begin position="346"/>
        <end position="357"/>
    </location>
</feature>
<dbReference type="InterPro" id="IPR001375">
    <property type="entry name" value="Peptidase_S9_cat"/>
</dbReference>
<feature type="compositionally biased region" description="Basic and acidic residues" evidence="14">
    <location>
        <begin position="2549"/>
        <end position="2561"/>
    </location>
</feature>
<feature type="compositionally biased region" description="Basic and acidic residues" evidence="14">
    <location>
        <begin position="684"/>
        <end position="700"/>
    </location>
</feature>
<dbReference type="InterPro" id="IPR029058">
    <property type="entry name" value="AB_hydrolase_fold"/>
</dbReference>
<dbReference type="Proteomes" id="UP000269221">
    <property type="component" value="Unassembled WGS sequence"/>
</dbReference>
<keyword evidence="7" id="KW-0677">Repeat</keyword>
<dbReference type="CDD" id="cd15775">
    <property type="entry name" value="FYVE2_BSN"/>
    <property type="match status" value="1"/>
</dbReference>
<feature type="compositionally biased region" description="Basic and acidic residues" evidence="14">
    <location>
        <begin position="816"/>
        <end position="828"/>
    </location>
</feature>
<dbReference type="Gene3D" id="3.30.40.10">
    <property type="entry name" value="Zinc/RING finger domain, C3HC4 (zinc finger)"/>
    <property type="match status" value="2"/>
</dbReference>
<feature type="compositionally biased region" description="Pro residues" evidence="14">
    <location>
        <begin position="199"/>
        <end position="235"/>
    </location>
</feature>
<feature type="compositionally biased region" description="Basic and acidic residues" evidence="14">
    <location>
        <begin position="731"/>
        <end position="755"/>
    </location>
</feature>
<feature type="domain" description="Zinc finger piccolo-type" evidence="16">
    <location>
        <begin position="58"/>
        <end position="100"/>
    </location>
</feature>
<feature type="compositionally biased region" description="Pro residues" evidence="14">
    <location>
        <begin position="2242"/>
        <end position="2258"/>
    </location>
</feature>
<feature type="compositionally biased region" description="Acidic residues" evidence="14">
    <location>
        <begin position="791"/>
        <end position="802"/>
    </location>
</feature>
<feature type="region of interest" description="Disordered" evidence="14">
    <location>
        <begin position="2219"/>
        <end position="2294"/>
    </location>
</feature>
<feature type="region of interest" description="Disordered" evidence="14">
    <location>
        <begin position="3501"/>
        <end position="3667"/>
    </location>
</feature>
<feature type="compositionally biased region" description="Low complexity" evidence="14">
    <location>
        <begin position="621"/>
        <end position="638"/>
    </location>
</feature>
<dbReference type="GO" id="GO:0008242">
    <property type="term" value="F:omega peptidase activity"/>
    <property type="evidence" value="ECO:0007669"/>
    <property type="project" value="UniProtKB-EC"/>
</dbReference>
<keyword evidence="13" id="KW-0175">Coiled coil</keyword>
<evidence type="ECO:0000259" key="16">
    <source>
        <dbReference type="Pfam" id="PF05715"/>
    </source>
</evidence>
<dbReference type="InterPro" id="IPR008899">
    <property type="entry name" value="Znf_piccolo"/>
</dbReference>
<feature type="compositionally biased region" description="Low complexity" evidence="14">
    <location>
        <begin position="189"/>
        <end position="198"/>
    </location>
</feature>
<dbReference type="InterPro" id="IPR045550">
    <property type="entry name" value="AARE_N"/>
</dbReference>
<evidence type="ECO:0000256" key="13">
    <source>
        <dbReference type="SAM" id="Coils"/>
    </source>
</evidence>
<dbReference type="GO" id="GO:0008236">
    <property type="term" value="F:serine-type peptidase activity"/>
    <property type="evidence" value="ECO:0007669"/>
    <property type="project" value="InterPro"/>
</dbReference>
<dbReference type="PANTHER" id="PTHR14113:SF1">
    <property type="entry name" value="PROTEIN BASSOON"/>
    <property type="match status" value="1"/>
</dbReference>
<dbReference type="GO" id="GO:0098978">
    <property type="term" value="C:glutamatergic synapse"/>
    <property type="evidence" value="ECO:0007669"/>
    <property type="project" value="TreeGrafter"/>
</dbReference>
<evidence type="ECO:0000313" key="18">
    <source>
        <dbReference type="EMBL" id="RMC00062.1"/>
    </source>
</evidence>
<dbReference type="GO" id="GO:0006508">
    <property type="term" value="P:proteolysis"/>
    <property type="evidence" value="ECO:0007669"/>
    <property type="project" value="InterPro"/>
</dbReference>
<dbReference type="EMBL" id="QRBI01000145">
    <property type="protein sequence ID" value="RMC00062.1"/>
    <property type="molecule type" value="Genomic_DNA"/>
</dbReference>
<evidence type="ECO:0000259" key="17">
    <source>
        <dbReference type="Pfam" id="PF19283"/>
    </source>
</evidence>
<dbReference type="STRING" id="333673.A0A3M0JGA2"/>
<keyword evidence="10" id="KW-0770">Synapse</keyword>